<comment type="caution">
    <text evidence="1">The sequence shown here is derived from an EMBL/GenBank/DDBJ whole genome shotgun (WGS) entry which is preliminary data.</text>
</comment>
<dbReference type="OrthoDB" id="3265433at2759"/>
<accession>A0A9W8IYK8</accession>
<evidence type="ECO:0000313" key="2">
    <source>
        <dbReference type="Proteomes" id="UP001140091"/>
    </source>
</evidence>
<keyword evidence="2" id="KW-1185">Reference proteome</keyword>
<dbReference type="AlphaFoldDB" id="A0A9W8IYK8"/>
<reference evidence="1" key="1">
    <citation type="submission" date="2022-06" db="EMBL/GenBank/DDBJ databases">
        <title>Genome Sequence of Candolleomyces eurysporus.</title>
        <authorList>
            <person name="Buettner E."/>
        </authorList>
    </citation>
    <scope>NUCLEOTIDE SEQUENCE</scope>
    <source>
        <strain evidence="1">VTCC 930004</strain>
    </source>
</reference>
<protein>
    <submittedName>
        <fullName evidence="1">Uncharacterized protein</fullName>
    </submittedName>
</protein>
<organism evidence="1 2">
    <name type="scientific">Candolleomyces eurysporus</name>
    <dbReference type="NCBI Taxonomy" id="2828524"/>
    <lineage>
        <taxon>Eukaryota</taxon>
        <taxon>Fungi</taxon>
        <taxon>Dikarya</taxon>
        <taxon>Basidiomycota</taxon>
        <taxon>Agaricomycotina</taxon>
        <taxon>Agaricomycetes</taxon>
        <taxon>Agaricomycetidae</taxon>
        <taxon>Agaricales</taxon>
        <taxon>Agaricineae</taxon>
        <taxon>Psathyrellaceae</taxon>
        <taxon>Candolleomyces</taxon>
    </lineage>
</organism>
<dbReference type="Proteomes" id="UP001140091">
    <property type="component" value="Unassembled WGS sequence"/>
</dbReference>
<evidence type="ECO:0000313" key="1">
    <source>
        <dbReference type="EMBL" id="KAJ2923084.1"/>
    </source>
</evidence>
<name>A0A9W8IYK8_9AGAR</name>
<gene>
    <name evidence="1" type="ORF">H1R20_g14010</name>
</gene>
<sequence length="420" mass="48064">MLDALMNDINWKTMVKLAGDIISSFVDALDSRDDACLEFDKLDSTCSEELRAKWLAQEEKAHTNRLQDVKSMDIYSSALEQAPALIEIEVQQMDKELEEGNVGLTTWLVTGIEIQQQQIRLKAAQQKHRSPTPKQEVELSRMKEKLVQKLDKLMSSAEQLFPALDFDELEYREAAVFDAIMQSPVPLPSQLKGELPPALKQAAAVELELRIGEANDALQGVRTQIGYKSYIFCKQIRTWKGKKRRTRGYDNIQRSNEELVMQRKLYSNALKALKNLGAGEEILSKYKEIKKDDLRTITAIADSNARGQSRSTLAWFWSLDVAGDSDGNEYLEELYQISWLRAKARKDRWEEEVSLLQSEIGWAADFFKFKADEWDRLSLTSDSEGKQCYAGAQKEMWSLLQEEATDQSDFIKTILSEEYC</sequence>
<proteinExistence type="predicted"/>
<dbReference type="EMBL" id="JANBPK010001427">
    <property type="protein sequence ID" value="KAJ2923084.1"/>
    <property type="molecule type" value="Genomic_DNA"/>
</dbReference>
<feature type="non-terminal residue" evidence="1">
    <location>
        <position position="1"/>
    </location>
</feature>